<evidence type="ECO:0008006" key="4">
    <source>
        <dbReference type="Google" id="ProtNLM"/>
    </source>
</evidence>
<sequence length="343" mass="39382">MLSSMRIVSNINKKPDGIMSLLFAERPLVINTHLAMKIGLNEAIVLQQLHYWLRDTSSGMECGGVRWIYNTTEQWLEQFPFWSESTLKRAFASLKTLGLLRCEKLNKSKRDMTNFYTINYESELLDGGKVSNSIRSKCAAPSGQNDTMEEAKMTRSIGSKRPNVIGSKWPDDLTENTTENTTEITTENKNTSRPEASQPDMQTAEQDFLTRHPDAVVFSAKKRQWGSQEDLACAQWIWGRIVSLYEQAASDDGEIMRPKEPNWTAWANDVRTMRMLDGRTHRQICEMFGRVQRDPFWVKNVMSPSKLREKWDELVIRLGRSPVQRCVNHISEPDTEIPPGFRG</sequence>
<protein>
    <recommendedName>
        <fullName evidence="4">Ybl78</fullName>
    </recommendedName>
</protein>
<feature type="compositionally biased region" description="Polar residues" evidence="1">
    <location>
        <begin position="193"/>
        <end position="203"/>
    </location>
</feature>
<evidence type="ECO:0000256" key="1">
    <source>
        <dbReference type="SAM" id="MobiDB-lite"/>
    </source>
</evidence>
<gene>
    <name evidence="2" type="ORF">C7B09_09285</name>
</gene>
<dbReference type="EMBL" id="PYQT01000008">
    <property type="protein sequence ID" value="PSY42660.1"/>
    <property type="molecule type" value="Genomic_DNA"/>
</dbReference>
<evidence type="ECO:0000313" key="2">
    <source>
        <dbReference type="EMBL" id="PSY42660.1"/>
    </source>
</evidence>
<dbReference type="Proteomes" id="UP000240382">
    <property type="component" value="Unassembled WGS sequence"/>
</dbReference>
<name>A0ABX5HJZ1_ESCAL</name>
<reference evidence="2 3" key="1">
    <citation type="submission" date="2018-03" db="EMBL/GenBank/DDBJ databases">
        <title>Whole Genome Sequencing of Escherichia coli isolates from wildlife.</title>
        <authorList>
            <person name="Whitehouse C.A."/>
            <person name="Lacher D.W."/>
            <person name="Mammel M.K."/>
            <person name="Barnaba T."/>
            <person name="Lorch J.M."/>
        </authorList>
    </citation>
    <scope>NUCLEOTIDE SEQUENCE [LARGE SCALE GENOMIC DNA]</scope>
    <source>
        <strain evidence="2 3">20507-2</strain>
    </source>
</reference>
<comment type="caution">
    <text evidence="2">The sequence shown here is derived from an EMBL/GenBank/DDBJ whole genome shotgun (WGS) entry which is preliminary data.</text>
</comment>
<accession>A0ABX5HJZ1</accession>
<evidence type="ECO:0000313" key="3">
    <source>
        <dbReference type="Proteomes" id="UP000240382"/>
    </source>
</evidence>
<organism evidence="2 3">
    <name type="scientific">Escherichia albertii</name>
    <dbReference type="NCBI Taxonomy" id="208962"/>
    <lineage>
        <taxon>Bacteria</taxon>
        <taxon>Pseudomonadati</taxon>
        <taxon>Pseudomonadota</taxon>
        <taxon>Gammaproteobacteria</taxon>
        <taxon>Enterobacterales</taxon>
        <taxon>Enterobacteriaceae</taxon>
        <taxon>Escherichia</taxon>
    </lineage>
</organism>
<feature type="region of interest" description="Disordered" evidence="1">
    <location>
        <begin position="154"/>
        <end position="203"/>
    </location>
</feature>
<proteinExistence type="predicted"/>
<feature type="compositionally biased region" description="Low complexity" evidence="1">
    <location>
        <begin position="175"/>
        <end position="191"/>
    </location>
</feature>
<keyword evidence="3" id="KW-1185">Reference proteome</keyword>